<dbReference type="InterPro" id="IPR005793">
    <property type="entry name" value="Formyl_trans_C"/>
</dbReference>
<dbReference type="EC" id="2.1.2.9" evidence="2 5"/>
<dbReference type="HAMAP" id="MF_00182">
    <property type="entry name" value="Formyl_trans"/>
    <property type="match status" value="1"/>
</dbReference>
<comment type="function">
    <text evidence="5">Attaches a formyl group to the free amino group of methionyl-tRNA(fMet). The formyl group appears to play a dual role in the initiator identity of N-formylmethionyl-tRNA by promoting its recognition by IF2 and preventing the misappropriation of this tRNA by the elongation apparatus.</text>
</comment>
<name>A0A1F5RET9_9BACT</name>
<dbReference type="NCBIfam" id="TIGR00460">
    <property type="entry name" value="fmt"/>
    <property type="match status" value="1"/>
</dbReference>
<dbReference type="EMBL" id="MFFM01000027">
    <property type="protein sequence ID" value="OGF12987.1"/>
    <property type="molecule type" value="Genomic_DNA"/>
</dbReference>
<dbReference type="PANTHER" id="PTHR11138:SF5">
    <property type="entry name" value="METHIONYL-TRNA FORMYLTRANSFERASE, MITOCHONDRIAL"/>
    <property type="match status" value="1"/>
</dbReference>
<dbReference type="FunFam" id="3.40.50.12230:FF:000001">
    <property type="entry name" value="Methionyl-tRNA formyltransferase"/>
    <property type="match status" value="1"/>
</dbReference>
<comment type="similarity">
    <text evidence="1 5">Belongs to the Fmt family.</text>
</comment>
<dbReference type="SUPFAM" id="SSF50486">
    <property type="entry name" value="FMT C-terminal domain-like"/>
    <property type="match status" value="1"/>
</dbReference>
<accession>A0A1F5RET9</accession>
<keyword evidence="4 5" id="KW-0648">Protein biosynthesis</keyword>
<evidence type="ECO:0000259" key="7">
    <source>
        <dbReference type="Pfam" id="PF02911"/>
    </source>
</evidence>
<dbReference type="CDD" id="cd08704">
    <property type="entry name" value="Met_tRNA_FMT_C"/>
    <property type="match status" value="1"/>
</dbReference>
<feature type="domain" description="Formyl transferase C-terminal" evidence="7">
    <location>
        <begin position="203"/>
        <end position="305"/>
    </location>
</feature>
<dbReference type="CDD" id="cd08646">
    <property type="entry name" value="FMT_core_Met-tRNA-FMT_N"/>
    <property type="match status" value="1"/>
</dbReference>
<dbReference type="InterPro" id="IPR005794">
    <property type="entry name" value="Fmt"/>
</dbReference>
<evidence type="ECO:0000313" key="9">
    <source>
        <dbReference type="Proteomes" id="UP000177230"/>
    </source>
</evidence>
<dbReference type="InterPro" id="IPR041711">
    <property type="entry name" value="Met-tRNA-FMT_N"/>
</dbReference>
<dbReference type="Gene3D" id="3.40.50.12230">
    <property type="match status" value="1"/>
</dbReference>
<dbReference type="Pfam" id="PF00551">
    <property type="entry name" value="Formyl_trans_N"/>
    <property type="match status" value="1"/>
</dbReference>
<sequence>MRIIFMGTPGFAVPTLEAIHQKGHQVVAVFTQPDRPSGRGRSIAFSPVKQKALELNLPVCQPATLKDTATVEHLSNLKPDVLMVVAYGLKLPDDILNIPKYGAVNLHPSLLPKYRGAAPINHALLNGEKSTGVTSILMNSRMDAGDIILQQEVPITGDENAGELENRLAVLGADLISRSLEVLKTENCELKKQDEGLVTLAPKLSSQDGHIDWGRTAIQIQNQIRGLAPRPGSYALFKGKRLEILNILTNCKLQIVNYELLPGQVVAADKNSGLVVKTLDGAVILMKVKPQGKNAMSGDEFIRGYKPLVGEKLS</sequence>
<evidence type="ECO:0000259" key="6">
    <source>
        <dbReference type="Pfam" id="PF00551"/>
    </source>
</evidence>
<dbReference type="GO" id="GO:0004479">
    <property type="term" value="F:methionyl-tRNA formyltransferase activity"/>
    <property type="evidence" value="ECO:0007669"/>
    <property type="project" value="UniProtKB-UniRule"/>
</dbReference>
<evidence type="ECO:0000256" key="1">
    <source>
        <dbReference type="ARBA" id="ARBA00010699"/>
    </source>
</evidence>
<dbReference type="PANTHER" id="PTHR11138">
    <property type="entry name" value="METHIONYL-TRNA FORMYLTRANSFERASE"/>
    <property type="match status" value="1"/>
</dbReference>
<dbReference type="InterPro" id="IPR036477">
    <property type="entry name" value="Formyl_transf_N_sf"/>
</dbReference>
<comment type="caution">
    <text evidence="8">The sequence shown here is derived from an EMBL/GenBank/DDBJ whole genome shotgun (WGS) entry which is preliminary data.</text>
</comment>
<reference evidence="8 9" key="1">
    <citation type="journal article" date="2016" name="Nat. Commun.">
        <title>Thousands of microbial genomes shed light on interconnected biogeochemical processes in an aquifer system.</title>
        <authorList>
            <person name="Anantharaman K."/>
            <person name="Brown C.T."/>
            <person name="Hug L.A."/>
            <person name="Sharon I."/>
            <person name="Castelle C.J."/>
            <person name="Probst A.J."/>
            <person name="Thomas B.C."/>
            <person name="Singh A."/>
            <person name="Wilkins M.J."/>
            <person name="Karaoz U."/>
            <person name="Brodie E.L."/>
            <person name="Williams K.H."/>
            <person name="Hubbard S.S."/>
            <person name="Banfield J.F."/>
        </authorList>
    </citation>
    <scope>NUCLEOTIDE SEQUENCE [LARGE SCALE GENOMIC DNA]</scope>
</reference>
<evidence type="ECO:0000256" key="2">
    <source>
        <dbReference type="ARBA" id="ARBA00012261"/>
    </source>
</evidence>
<comment type="catalytic activity">
    <reaction evidence="5">
        <text>L-methionyl-tRNA(fMet) + (6R)-10-formyltetrahydrofolate = N-formyl-L-methionyl-tRNA(fMet) + (6S)-5,6,7,8-tetrahydrofolate + H(+)</text>
        <dbReference type="Rhea" id="RHEA:24380"/>
        <dbReference type="Rhea" id="RHEA-COMP:9952"/>
        <dbReference type="Rhea" id="RHEA-COMP:9953"/>
        <dbReference type="ChEBI" id="CHEBI:15378"/>
        <dbReference type="ChEBI" id="CHEBI:57453"/>
        <dbReference type="ChEBI" id="CHEBI:78530"/>
        <dbReference type="ChEBI" id="CHEBI:78844"/>
        <dbReference type="ChEBI" id="CHEBI:195366"/>
        <dbReference type="EC" id="2.1.2.9"/>
    </reaction>
</comment>
<protein>
    <recommendedName>
        <fullName evidence="2 5">Methionyl-tRNA formyltransferase</fullName>
        <ecNumber evidence="2 5">2.1.2.9</ecNumber>
    </recommendedName>
</protein>
<evidence type="ECO:0000256" key="3">
    <source>
        <dbReference type="ARBA" id="ARBA00022679"/>
    </source>
</evidence>
<proteinExistence type="inferred from homology"/>
<dbReference type="InterPro" id="IPR002376">
    <property type="entry name" value="Formyl_transf_N"/>
</dbReference>
<dbReference type="Pfam" id="PF02911">
    <property type="entry name" value="Formyl_trans_C"/>
    <property type="match status" value="1"/>
</dbReference>
<dbReference type="Proteomes" id="UP000177230">
    <property type="component" value="Unassembled WGS sequence"/>
</dbReference>
<dbReference type="SUPFAM" id="SSF53328">
    <property type="entry name" value="Formyltransferase"/>
    <property type="match status" value="1"/>
</dbReference>
<evidence type="ECO:0000256" key="5">
    <source>
        <dbReference type="HAMAP-Rule" id="MF_00182"/>
    </source>
</evidence>
<dbReference type="AlphaFoldDB" id="A0A1F5RET9"/>
<feature type="binding site" evidence="5">
    <location>
        <begin position="109"/>
        <end position="112"/>
    </location>
    <ligand>
        <name>(6S)-5,6,7,8-tetrahydrofolate</name>
        <dbReference type="ChEBI" id="CHEBI:57453"/>
    </ligand>
</feature>
<dbReference type="InterPro" id="IPR011034">
    <property type="entry name" value="Formyl_transferase-like_C_sf"/>
</dbReference>
<dbReference type="InterPro" id="IPR044135">
    <property type="entry name" value="Met-tRNA-FMT_C"/>
</dbReference>
<gene>
    <name evidence="5" type="primary">fmt</name>
    <name evidence="8" type="ORF">A2024_01805</name>
</gene>
<evidence type="ECO:0000313" key="8">
    <source>
        <dbReference type="EMBL" id="OGF12987.1"/>
    </source>
</evidence>
<organism evidence="8 9">
    <name type="scientific">Candidatus Edwardsbacteria bacterium GWF2_54_11</name>
    <dbReference type="NCBI Taxonomy" id="1817851"/>
    <lineage>
        <taxon>Bacteria</taxon>
        <taxon>Candidatus Edwardsiibacteriota</taxon>
    </lineage>
</organism>
<dbReference type="GO" id="GO:0005829">
    <property type="term" value="C:cytosol"/>
    <property type="evidence" value="ECO:0007669"/>
    <property type="project" value="TreeGrafter"/>
</dbReference>
<evidence type="ECO:0000256" key="4">
    <source>
        <dbReference type="ARBA" id="ARBA00022917"/>
    </source>
</evidence>
<keyword evidence="3 5" id="KW-0808">Transferase</keyword>
<feature type="domain" description="Formyl transferase N-terminal" evidence="6">
    <location>
        <begin position="1"/>
        <end position="178"/>
    </location>
</feature>